<reference evidence="5" key="1">
    <citation type="submission" date="2021-05" db="EMBL/GenBank/DDBJ databases">
        <title>Complete genome sequence of the cellulolytic planctomycete Telmatocola sphagniphila SP2T and characterization of the first cellulase from planctomycetes.</title>
        <authorList>
            <person name="Rakitin A.L."/>
            <person name="Beletsky A.V."/>
            <person name="Naumoff D.G."/>
            <person name="Kulichevskaya I.S."/>
            <person name="Mardanov A.V."/>
            <person name="Ravin N.V."/>
            <person name="Dedysh S.N."/>
        </authorList>
    </citation>
    <scope>NUCLEOTIDE SEQUENCE</scope>
    <source>
        <strain evidence="5">SP2T</strain>
    </source>
</reference>
<evidence type="ECO:0000256" key="4">
    <source>
        <dbReference type="SAM" id="SignalP"/>
    </source>
</evidence>
<name>A0A8E6B6Q3_9BACT</name>
<dbReference type="KEGG" id="tsph:KIH39_00730"/>
<feature type="signal peptide" evidence="4">
    <location>
        <begin position="1"/>
        <end position="21"/>
    </location>
</feature>
<evidence type="ECO:0000256" key="1">
    <source>
        <dbReference type="ARBA" id="ARBA00010541"/>
    </source>
</evidence>
<dbReference type="Proteomes" id="UP000676194">
    <property type="component" value="Chromosome"/>
</dbReference>
<dbReference type="AlphaFoldDB" id="A0A8E6B6Q3"/>
<dbReference type="InterPro" id="IPR001940">
    <property type="entry name" value="Peptidase_S1C"/>
</dbReference>
<dbReference type="PRINTS" id="PR00834">
    <property type="entry name" value="PROTEASES2C"/>
</dbReference>
<evidence type="ECO:0000313" key="5">
    <source>
        <dbReference type="EMBL" id="QVL32474.1"/>
    </source>
</evidence>
<dbReference type="PANTHER" id="PTHR43343">
    <property type="entry name" value="PEPTIDASE S12"/>
    <property type="match status" value="1"/>
</dbReference>
<dbReference type="GO" id="GO:0004252">
    <property type="term" value="F:serine-type endopeptidase activity"/>
    <property type="evidence" value="ECO:0007669"/>
    <property type="project" value="InterPro"/>
</dbReference>
<proteinExistence type="inferred from homology"/>
<dbReference type="PANTHER" id="PTHR43343:SF3">
    <property type="entry name" value="PROTEASE DO-LIKE 8, CHLOROPLASTIC"/>
    <property type="match status" value="1"/>
</dbReference>
<dbReference type="InterPro" id="IPR043504">
    <property type="entry name" value="Peptidase_S1_PA_chymotrypsin"/>
</dbReference>
<dbReference type="EMBL" id="CP074694">
    <property type="protein sequence ID" value="QVL32474.1"/>
    <property type="molecule type" value="Genomic_DNA"/>
</dbReference>
<keyword evidence="2" id="KW-0645">Protease</keyword>
<organism evidence="5 6">
    <name type="scientific">Telmatocola sphagniphila</name>
    <dbReference type="NCBI Taxonomy" id="1123043"/>
    <lineage>
        <taxon>Bacteria</taxon>
        <taxon>Pseudomonadati</taxon>
        <taxon>Planctomycetota</taxon>
        <taxon>Planctomycetia</taxon>
        <taxon>Gemmatales</taxon>
        <taxon>Gemmataceae</taxon>
    </lineage>
</organism>
<accession>A0A8E6B6Q3</accession>
<protein>
    <submittedName>
        <fullName evidence="5">Trypsin-like peptidase domain-containing protein</fullName>
    </submittedName>
</protein>
<dbReference type="SUPFAM" id="SSF50494">
    <property type="entry name" value="Trypsin-like serine proteases"/>
    <property type="match status" value="1"/>
</dbReference>
<keyword evidence="6" id="KW-1185">Reference proteome</keyword>
<dbReference type="GO" id="GO:0006508">
    <property type="term" value="P:proteolysis"/>
    <property type="evidence" value="ECO:0007669"/>
    <property type="project" value="UniProtKB-KW"/>
</dbReference>
<dbReference type="InterPro" id="IPR051201">
    <property type="entry name" value="Chloro_Bact_Ser_Proteases"/>
</dbReference>
<evidence type="ECO:0000256" key="3">
    <source>
        <dbReference type="ARBA" id="ARBA00022801"/>
    </source>
</evidence>
<keyword evidence="3" id="KW-0378">Hydrolase</keyword>
<dbReference type="Pfam" id="PF13365">
    <property type="entry name" value="Trypsin_2"/>
    <property type="match status" value="1"/>
</dbReference>
<feature type="chain" id="PRO_5034028639" evidence="4">
    <location>
        <begin position="22"/>
        <end position="785"/>
    </location>
</feature>
<evidence type="ECO:0000313" key="6">
    <source>
        <dbReference type="Proteomes" id="UP000676194"/>
    </source>
</evidence>
<dbReference type="RefSeq" id="WP_213497366.1">
    <property type="nucleotide sequence ID" value="NZ_CP074694.1"/>
</dbReference>
<evidence type="ECO:0000256" key="2">
    <source>
        <dbReference type="ARBA" id="ARBA00022670"/>
    </source>
</evidence>
<sequence>MFPCHSLFALSVAATLASIWAAPVRGQKPADTPAAIAPESVVRVKQSTVLLKVSSEGGRSAEGSGFFAVEPGIVVTNAHVLGMLQARSKPPANVEVIVGSGTGNERTLRGLILGVDRSSDLALVKVEAPENGTLPTPLQLETNTELVETQKVYIFGFPFGTELGKSITVSESSISSLRNNAKGQLEQVQVNGGMHPGNSGGPVVNNRGQVVGVSVAVIRNTQINFAVPVRLVQALFSGRILDWTAGVPFREGEAVRVPVKCECLDPLKRIREVRVEVWSRKTAEALGSAPKDAQTQTLPYAKNSAAGDIALPKLAPGEVAWVQPIAVLTAGDPIRGEPHMFDPAQAVERIPAELVCKLSEQKERTVQLKATQSLTLTRGKSQYVLSQSSELPILESFSPNPKGALVTLGFGAPRLNIEEGGRKARPNPEVANLLQRTPPRFVIDDTNKLRERTEVNLNPRLSADLREAVTEYRTQIYNAYEAATFTLPNRKLSARESWPVKVPLLLKTGGKSEVVDLVLNCTLEGVRPVEGSPQAVVTFEGQVKGRTKKEGLDGQVTGRFGLHLNRGYISFAKMTIGSEFSAPGSDVQLALAFDIDLTRAEGNPGNIVLPKVTLSPDLAKKDTPGSTPKEGVAVKDPKAAKNLFKKPAASKEPTSYMKISSEKGDFIGQGKDYNYEGDKLDVKVTPRGVSIQVDGWNFQVGGPSQEFLQIGEYNDAKRFAFSGASPGIDFFGKGRGSNSIKGDFVVWELEIKDKKIVKLALDFVQHSEGRAAGLTGKVRINSSFE</sequence>
<dbReference type="InterPro" id="IPR009003">
    <property type="entry name" value="Peptidase_S1_PA"/>
</dbReference>
<keyword evidence="4" id="KW-0732">Signal</keyword>
<comment type="similarity">
    <text evidence="1">Belongs to the peptidase S1C family.</text>
</comment>
<dbReference type="Gene3D" id="2.40.10.10">
    <property type="entry name" value="Trypsin-like serine proteases"/>
    <property type="match status" value="2"/>
</dbReference>
<gene>
    <name evidence="5" type="ORF">KIH39_00730</name>
</gene>